<comment type="similarity">
    <text evidence="2">Belongs to the paired homeobox family. Bicoid subfamily.</text>
</comment>
<evidence type="ECO:0000259" key="7">
    <source>
        <dbReference type="PROSITE" id="PS50071"/>
    </source>
</evidence>
<gene>
    <name evidence="9" type="primary">rx1</name>
    <name evidence="9" type="ORF">CDAR_608601</name>
</gene>
<dbReference type="EMBL" id="BPLQ01014740">
    <property type="protein sequence ID" value="GIY82763.1"/>
    <property type="molecule type" value="Genomic_DNA"/>
</dbReference>
<keyword evidence="5 9" id="KW-0371">Homeobox</keyword>
<evidence type="ECO:0000256" key="2">
    <source>
        <dbReference type="ARBA" id="ARBA00006503"/>
    </source>
</evidence>
<protein>
    <submittedName>
        <fullName evidence="9">Retinal homeobox protein Rx1</fullName>
    </submittedName>
</protein>
<dbReference type="InterPro" id="IPR003654">
    <property type="entry name" value="OAR_dom"/>
</dbReference>
<evidence type="ECO:0000256" key="5">
    <source>
        <dbReference type="PROSITE-ProRule" id="PRU00108"/>
    </source>
</evidence>
<keyword evidence="10" id="KW-1185">Reference proteome</keyword>
<keyword evidence="4" id="KW-0804">Transcription</keyword>
<dbReference type="GO" id="GO:0000978">
    <property type="term" value="F:RNA polymerase II cis-regulatory region sequence-specific DNA binding"/>
    <property type="evidence" value="ECO:0007669"/>
    <property type="project" value="TreeGrafter"/>
</dbReference>
<evidence type="ECO:0000313" key="9">
    <source>
        <dbReference type="EMBL" id="GIY82763.1"/>
    </source>
</evidence>
<dbReference type="PROSITE" id="PS50803">
    <property type="entry name" value="OAR"/>
    <property type="match status" value="1"/>
</dbReference>
<name>A0AAV4WKB2_9ARAC</name>
<dbReference type="InterPro" id="IPR009057">
    <property type="entry name" value="Homeodomain-like_sf"/>
</dbReference>
<evidence type="ECO:0000313" key="10">
    <source>
        <dbReference type="Proteomes" id="UP001054837"/>
    </source>
</evidence>
<feature type="domain" description="Homeobox" evidence="7">
    <location>
        <begin position="1"/>
        <end position="16"/>
    </location>
</feature>
<dbReference type="PANTHER" id="PTHR46271:SF4">
    <property type="entry name" value="HOMEOBOX PROTEIN, PUTATIVE-RELATED"/>
    <property type="match status" value="1"/>
</dbReference>
<feature type="domain" description="OAR" evidence="8">
    <location>
        <begin position="157"/>
        <end position="170"/>
    </location>
</feature>
<dbReference type="GO" id="GO:0005634">
    <property type="term" value="C:nucleus"/>
    <property type="evidence" value="ECO:0007669"/>
    <property type="project" value="UniProtKB-SubCell"/>
</dbReference>
<dbReference type="AlphaFoldDB" id="A0AAV4WKB2"/>
<dbReference type="SUPFAM" id="SSF46689">
    <property type="entry name" value="Homeodomain-like"/>
    <property type="match status" value="1"/>
</dbReference>
<dbReference type="PANTHER" id="PTHR46271">
    <property type="entry name" value="HOMEOBOX PROTEIN, PUTATIVE-RELATED"/>
    <property type="match status" value="1"/>
</dbReference>
<dbReference type="GO" id="GO:0045944">
    <property type="term" value="P:positive regulation of transcription by RNA polymerase II"/>
    <property type="evidence" value="ECO:0007669"/>
    <property type="project" value="InterPro"/>
</dbReference>
<reference evidence="9 10" key="1">
    <citation type="submission" date="2021-06" db="EMBL/GenBank/DDBJ databases">
        <title>Caerostris darwini draft genome.</title>
        <authorList>
            <person name="Kono N."/>
            <person name="Arakawa K."/>
        </authorList>
    </citation>
    <scope>NUCLEOTIDE SEQUENCE [LARGE SCALE GENOMIC DNA]</scope>
</reference>
<keyword evidence="3" id="KW-0805">Transcription regulation</keyword>
<sequence length="180" mass="19416">MSVVWFQNRRAKWRRQEKLESQNALRTLGHVSGDYHNPGRPQSPITSLGTALASCSSPTSMQTGTNPMSLDPWSLTGPLLTPSLAAGLPGFLNRHPSVYPSYLTPAAPTTTLTVPCTMAELASGTPNGPLEHPGPVNLSLGPPEMQKEDSVLDPRSSSIVSLRKKAKEHVEYLHKGLTII</sequence>
<evidence type="ECO:0000256" key="3">
    <source>
        <dbReference type="ARBA" id="ARBA00023015"/>
    </source>
</evidence>
<comment type="caution">
    <text evidence="9">The sequence shown here is derived from an EMBL/GenBank/DDBJ whole genome shotgun (WGS) entry which is preliminary data.</text>
</comment>
<evidence type="ECO:0000259" key="8">
    <source>
        <dbReference type="PROSITE" id="PS50803"/>
    </source>
</evidence>
<comment type="subcellular location">
    <subcellularLocation>
        <location evidence="1 5">Nucleus</location>
    </subcellularLocation>
</comment>
<evidence type="ECO:0000256" key="4">
    <source>
        <dbReference type="ARBA" id="ARBA00023163"/>
    </source>
</evidence>
<proteinExistence type="inferred from homology"/>
<dbReference type="Gene3D" id="1.10.10.60">
    <property type="entry name" value="Homeodomain-like"/>
    <property type="match status" value="1"/>
</dbReference>
<dbReference type="Proteomes" id="UP001054837">
    <property type="component" value="Unassembled WGS sequence"/>
</dbReference>
<organism evidence="9 10">
    <name type="scientific">Caerostris darwini</name>
    <dbReference type="NCBI Taxonomy" id="1538125"/>
    <lineage>
        <taxon>Eukaryota</taxon>
        <taxon>Metazoa</taxon>
        <taxon>Ecdysozoa</taxon>
        <taxon>Arthropoda</taxon>
        <taxon>Chelicerata</taxon>
        <taxon>Arachnida</taxon>
        <taxon>Araneae</taxon>
        <taxon>Araneomorphae</taxon>
        <taxon>Entelegynae</taxon>
        <taxon>Araneoidea</taxon>
        <taxon>Araneidae</taxon>
        <taxon>Caerostris</taxon>
    </lineage>
</organism>
<evidence type="ECO:0000256" key="1">
    <source>
        <dbReference type="ARBA" id="ARBA00004123"/>
    </source>
</evidence>
<keyword evidence="5" id="KW-0539">Nucleus</keyword>
<dbReference type="CDD" id="cd00086">
    <property type="entry name" value="homeodomain"/>
    <property type="match status" value="1"/>
</dbReference>
<feature type="region of interest" description="Disordered" evidence="6">
    <location>
        <begin position="123"/>
        <end position="156"/>
    </location>
</feature>
<dbReference type="GO" id="GO:0000981">
    <property type="term" value="F:DNA-binding transcription factor activity, RNA polymerase II-specific"/>
    <property type="evidence" value="ECO:0007669"/>
    <property type="project" value="InterPro"/>
</dbReference>
<accession>A0AAV4WKB2</accession>
<dbReference type="Pfam" id="PF03826">
    <property type="entry name" value="OAR"/>
    <property type="match status" value="1"/>
</dbReference>
<dbReference type="InterPro" id="IPR001356">
    <property type="entry name" value="HD"/>
</dbReference>
<dbReference type="PROSITE" id="PS50071">
    <property type="entry name" value="HOMEOBOX_2"/>
    <property type="match status" value="1"/>
</dbReference>
<keyword evidence="5 9" id="KW-0238">DNA-binding</keyword>
<feature type="DNA-binding region" description="Homeobox" evidence="5">
    <location>
        <begin position="3"/>
        <end position="17"/>
    </location>
</feature>
<dbReference type="InterPro" id="IPR043562">
    <property type="entry name" value="RAX/RAX2"/>
</dbReference>
<evidence type="ECO:0000256" key="6">
    <source>
        <dbReference type="SAM" id="MobiDB-lite"/>
    </source>
</evidence>